<sequence>MTASDQRNIVIIGGGIIGCTTAYYLSRHPKYSTENTSITVLEASSIAGGASGKAGGLVAKWAYPKELVKVTFAEHERLAAEHNGAERWGWRYTGCGQWEGRGEELEGGSKKMDPDRSLQKKEGLIDGDSEAPLSGSTKGLPRDLDWVKSNLTDSYAPMARHGETAQVHPYLFTTSMIELAQEKGVKVVYGKATSIGYSSDGAVESVTYIQDSESHTISATDVIVSAGPWTSTVLPQVPISGTRAHSITIRPSRPVSAYALFTEIQLPDSAQAVTPEIYARPNNEVYACSPGDGKPMPESTKLVEVDEKVCEALFAQVASISDELRKGEVTVKQACYLPNVNSGPQGHPIIGSVRGSKGLVIAAGHTCWGICNAPGTAKAVSELVMDGKITCGKLDKLAPHNFF</sequence>
<reference evidence="3 4" key="1">
    <citation type="journal article" date="2016" name="Mol. Biol. Evol.">
        <title>Comparative Genomics of Early-Diverging Mushroom-Forming Fungi Provides Insights into the Origins of Lignocellulose Decay Capabilities.</title>
        <authorList>
            <person name="Nagy L.G."/>
            <person name="Riley R."/>
            <person name="Tritt A."/>
            <person name="Adam C."/>
            <person name="Daum C."/>
            <person name="Floudas D."/>
            <person name="Sun H."/>
            <person name="Yadav J.S."/>
            <person name="Pangilinan J."/>
            <person name="Larsson K.H."/>
            <person name="Matsuura K."/>
            <person name="Barry K."/>
            <person name="Labutti K."/>
            <person name="Kuo R."/>
            <person name="Ohm R.A."/>
            <person name="Bhattacharya S.S."/>
            <person name="Shirouzu T."/>
            <person name="Yoshinaga Y."/>
            <person name="Martin F.M."/>
            <person name="Grigoriev I.V."/>
            <person name="Hibbett D.S."/>
        </authorList>
    </citation>
    <scope>NUCLEOTIDE SEQUENCE [LARGE SCALE GENOMIC DNA]</scope>
    <source>
        <strain evidence="3 4">HHB9708</strain>
    </source>
</reference>
<feature type="compositionally biased region" description="Basic and acidic residues" evidence="1">
    <location>
        <begin position="102"/>
        <end position="124"/>
    </location>
</feature>
<dbReference type="PROSITE" id="PS51257">
    <property type="entry name" value="PROKAR_LIPOPROTEIN"/>
    <property type="match status" value="1"/>
</dbReference>
<dbReference type="STRING" id="1314777.A0A164YJD2"/>
<dbReference type="EMBL" id="KV419398">
    <property type="protein sequence ID" value="KZS96972.1"/>
    <property type="molecule type" value="Genomic_DNA"/>
</dbReference>
<dbReference type="Gene3D" id="3.50.50.60">
    <property type="entry name" value="FAD/NAD(P)-binding domain"/>
    <property type="match status" value="1"/>
</dbReference>
<accession>A0A164YJD2</accession>
<protein>
    <submittedName>
        <fullName evidence="3">FAD dependent oxidoreductase</fullName>
    </submittedName>
</protein>
<feature type="region of interest" description="Disordered" evidence="1">
    <location>
        <begin position="102"/>
        <end position="139"/>
    </location>
</feature>
<organism evidence="3 4">
    <name type="scientific">Sistotremastrum niveocremeum HHB9708</name>
    <dbReference type="NCBI Taxonomy" id="1314777"/>
    <lineage>
        <taxon>Eukaryota</taxon>
        <taxon>Fungi</taxon>
        <taxon>Dikarya</taxon>
        <taxon>Basidiomycota</taxon>
        <taxon>Agaricomycotina</taxon>
        <taxon>Agaricomycetes</taxon>
        <taxon>Sistotremastrales</taxon>
        <taxon>Sistotremastraceae</taxon>
        <taxon>Sertulicium</taxon>
        <taxon>Sertulicium niveocremeum</taxon>
    </lineage>
</organism>
<dbReference type="GO" id="GO:0042147">
    <property type="term" value="P:retrograde transport, endosome to Golgi"/>
    <property type="evidence" value="ECO:0007669"/>
    <property type="project" value="TreeGrafter"/>
</dbReference>
<dbReference type="Pfam" id="PF01266">
    <property type="entry name" value="DAO"/>
    <property type="match status" value="1"/>
</dbReference>
<dbReference type="Gene3D" id="3.30.9.10">
    <property type="entry name" value="D-Amino Acid Oxidase, subunit A, domain 2"/>
    <property type="match status" value="1"/>
</dbReference>
<dbReference type="OrthoDB" id="498204at2759"/>
<dbReference type="GO" id="GO:0005770">
    <property type="term" value="C:late endosome"/>
    <property type="evidence" value="ECO:0007669"/>
    <property type="project" value="TreeGrafter"/>
</dbReference>
<dbReference type="PANTHER" id="PTHR13847:SF150">
    <property type="entry name" value="OXIDOREDUCTASE TDA3-RELATED"/>
    <property type="match status" value="1"/>
</dbReference>
<dbReference type="AlphaFoldDB" id="A0A164YJD2"/>
<dbReference type="SUPFAM" id="SSF51905">
    <property type="entry name" value="FAD/NAD(P)-binding domain"/>
    <property type="match status" value="1"/>
</dbReference>
<dbReference type="PANTHER" id="PTHR13847">
    <property type="entry name" value="SARCOSINE DEHYDROGENASE-RELATED"/>
    <property type="match status" value="1"/>
</dbReference>
<dbReference type="InterPro" id="IPR006076">
    <property type="entry name" value="FAD-dep_OxRdtase"/>
</dbReference>
<dbReference type="Proteomes" id="UP000076722">
    <property type="component" value="Unassembled WGS sequence"/>
</dbReference>
<name>A0A164YJD2_9AGAM</name>
<feature type="domain" description="FAD dependent oxidoreductase" evidence="2">
    <location>
        <begin position="9"/>
        <end position="383"/>
    </location>
</feature>
<dbReference type="InterPro" id="IPR036188">
    <property type="entry name" value="FAD/NAD-bd_sf"/>
</dbReference>
<evidence type="ECO:0000313" key="3">
    <source>
        <dbReference type="EMBL" id="KZS96972.1"/>
    </source>
</evidence>
<evidence type="ECO:0000259" key="2">
    <source>
        <dbReference type="Pfam" id="PF01266"/>
    </source>
</evidence>
<keyword evidence="4" id="KW-1185">Reference proteome</keyword>
<evidence type="ECO:0000313" key="4">
    <source>
        <dbReference type="Proteomes" id="UP000076722"/>
    </source>
</evidence>
<dbReference type="GO" id="GO:0005829">
    <property type="term" value="C:cytosol"/>
    <property type="evidence" value="ECO:0007669"/>
    <property type="project" value="GOC"/>
</dbReference>
<gene>
    <name evidence="3" type="ORF">SISNIDRAFT_406587</name>
</gene>
<proteinExistence type="predicted"/>
<evidence type="ECO:0000256" key="1">
    <source>
        <dbReference type="SAM" id="MobiDB-lite"/>
    </source>
</evidence>